<accession>A0A7I8KJ55</accession>
<sequence length="301" mass="33169">MEEKKKGGLTELAPQCELVDYKFLPAYLKDNQFILKYYRAEWPLKQTFLSIFCIHNETLNIWTHLIGFFIFLALMACAGIVLQRGCSSASSPPFLPCRSLGGVSPCAGGAAGSGGAIVARWPSACHLLSCHSRRLQYVMRGMDCTGITVLIVTSFYPVVYYSFMCDRAFQALYLGLITASGLAMAAVSLAPSFQGPEHRMLRAKVFFCMGLSGVVPIMHKVIRFGDRPAALVTTGYEAAMGVLYALATVVYSSRMPERWMPGTFDILGHSHQLFHVLVVAAAYTHYLGAVVYLQWRDSEGC</sequence>
<dbReference type="AlphaFoldDB" id="A0A7I8KJ55"/>
<keyword evidence="2 6" id="KW-0812">Transmembrane</keyword>
<protein>
    <submittedName>
        <fullName evidence="7">Uncharacterized protein</fullName>
    </submittedName>
</protein>
<feature type="transmembrane region" description="Helical" evidence="6">
    <location>
        <begin position="205"/>
        <end position="222"/>
    </location>
</feature>
<dbReference type="GO" id="GO:0046872">
    <property type="term" value="F:metal ion binding"/>
    <property type="evidence" value="ECO:0007669"/>
    <property type="project" value="UniProtKB-KW"/>
</dbReference>
<dbReference type="OrthoDB" id="529367at2759"/>
<feature type="transmembrane region" description="Helical" evidence="6">
    <location>
        <begin position="171"/>
        <end position="193"/>
    </location>
</feature>
<feature type="binding site" evidence="5">
    <location>
        <position position="275"/>
    </location>
    <ligand>
        <name>Zn(2+)</name>
        <dbReference type="ChEBI" id="CHEBI:29105"/>
    </ligand>
</feature>
<evidence type="ECO:0000256" key="2">
    <source>
        <dbReference type="ARBA" id="ARBA00022692"/>
    </source>
</evidence>
<keyword evidence="8" id="KW-1185">Reference proteome</keyword>
<reference evidence="7" key="1">
    <citation type="submission" date="2020-02" db="EMBL/GenBank/DDBJ databases">
        <authorList>
            <person name="Scholz U."/>
            <person name="Mascher M."/>
            <person name="Fiebig A."/>
        </authorList>
    </citation>
    <scope>NUCLEOTIDE SEQUENCE</scope>
</reference>
<proteinExistence type="predicted"/>
<feature type="transmembrane region" description="Helical" evidence="6">
    <location>
        <begin position="137"/>
        <end position="159"/>
    </location>
</feature>
<evidence type="ECO:0000313" key="7">
    <source>
        <dbReference type="EMBL" id="CAA7397807.1"/>
    </source>
</evidence>
<feature type="transmembrane region" description="Helical" evidence="6">
    <location>
        <begin position="228"/>
        <end position="252"/>
    </location>
</feature>
<dbReference type="GO" id="GO:0016020">
    <property type="term" value="C:membrane"/>
    <property type="evidence" value="ECO:0007669"/>
    <property type="project" value="UniProtKB-SubCell"/>
</dbReference>
<dbReference type="EMBL" id="LR746269">
    <property type="protein sequence ID" value="CAA7397807.1"/>
    <property type="molecule type" value="Genomic_DNA"/>
</dbReference>
<feature type="binding site" evidence="5">
    <location>
        <position position="271"/>
    </location>
    <ligand>
        <name>Zn(2+)</name>
        <dbReference type="ChEBI" id="CHEBI:29105"/>
    </ligand>
</feature>
<evidence type="ECO:0000256" key="4">
    <source>
        <dbReference type="ARBA" id="ARBA00023136"/>
    </source>
</evidence>
<evidence type="ECO:0000256" key="6">
    <source>
        <dbReference type="SAM" id="Phobius"/>
    </source>
</evidence>
<keyword evidence="4 6" id="KW-0472">Membrane</keyword>
<evidence type="ECO:0000256" key="3">
    <source>
        <dbReference type="ARBA" id="ARBA00022989"/>
    </source>
</evidence>
<dbReference type="Proteomes" id="UP000663760">
    <property type="component" value="Chromosome 6"/>
</dbReference>
<keyword evidence="3 6" id="KW-1133">Transmembrane helix</keyword>
<evidence type="ECO:0000313" key="8">
    <source>
        <dbReference type="Proteomes" id="UP000663760"/>
    </source>
</evidence>
<dbReference type="PANTHER" id="PTHR20855:SF105">
    <property type="entry name" value="HAEMOLYSIN-III RELATED FAMILY PROTEIN, EXPRESSED"/>
    <property type="match status" value="1"/>
</dbReference>
<feature type="binding site" evidence="5">
    <location>
        <position position="126"/>
    </location>
    <ligand>
        <name>Zn(2+)</name>
        <dbReference type="ChEBI" id="CHEBI:29105"/>
    </ligand>
</feature>
<organism evidence="7 8">
    <name type="scientific">Spirodela intermedia</name>
    <name type="common">Intermediate duckweed</name>
    <dbReference type="NCBI Taxonomy" id="51605"/>
    <lineage>
        <taxon>Eukaryota</taxon>
        <taxon>Viridiplantae</taxon>
        <taxon>Streptophyta</taxon>
        <taxon>Embryophyta</taxon>
        <taxon>Tracheophyta</taxon>
        <taxon>Spermatophyta</taxon>
        <taxon>Magnoliopsida</taxon>
        <taxon>Liliopsida</taxon>
        <taxon>Araceae</taxon>
        <taxon>Lemnoideae</taxon>
        <taxon>Spirodela</taxon>
    </lineage>
</organism>
<dbReference type="Pfam" id="PF03006">
    <property type="entry name" value="HlyIII"/>
    <property type="match status" value="1"/>
</dbReference>
<keyword evidence="5" id="KW-0479">Metal-binding</keyword>
<dbReference type="PANTHER" id="PTHR20855">
    <property type="entry name" value="ADIPOR/PROGESTIN RECEPTOR-RELATED"/>
    <property type="match status" value="1"/>
</dbReference>
<feature type="transmembrane region" description="Helical" evidence="6">
    <location>
        <begin position="61"/>
        <end position="82"/>
    </location>
</feature>
<dbReference type="GO" id="GO:0009744">
    <property type="term" value="P:response to sucrose"/>
    <property type="evidence" value="ECO:0007669"/>
    <property type="project" value="UniProtKB-ARBA"/>
</dbReference>
<comment type="subcellular location">
    <subcellularLocation>
        <location evidence="1">Membrane</location>
        <topology evidence="1">Multi-pass membrane protein</topology>
    </subcellularLocation>
</comment>
<feature type="transmembrane region" description="Helical" evidence="6">
    <location>
        <begin position="273"/>
        <end position="295"/>
    </location>
</feature>
<gene>
    <name evidence="7" type="ORF">SI8410_06008472</name>
</gene>
<evidence type="ECO:0000256" key="1">
    <source>
        <dbReference type="ARBA" id="ARBA00004141"/>
    </source>
</evidence>
<name>A0A7I8KJ55_SPIIN</name>
<dbReference type="GO" id="GO:0038023">
    <property type="term" value="F:signaling receptor activity"/>
    <property type="evidence" value="ECO:0007669"/>
    <property type="project" value="TreeGrafter"/>
</dbReference>
<evidence type="ECO:0000256" key="5">
    <source>
        <dbReference type="PIRSR" id="PIRSR604254-1"/>
    </source>
</evidence>
<keyword evidence="5" id="KW-0862">Zinc</keyword>
<dbReference type="GO" id="GO:0009725">
    <property type="term" value="P:response to hormone"/>
    <property type="evidence" value="ECO:0007669"/>
    <property type="project" value="UniProtKB-ARBA"/>
</dbReference>
<dbReference type="InterPro" id="IPR004254">
    <property type="entry name" value="AdipoR/HlyIII-related"/>
</dbReference>